<dbReference type="PANTHER" id="PTHR37540">
    <property type="entry name" value="TRANSCRIPTION FACTOR (ACR-2), PUTATIVE-RELATED-RELATED"/>
    <property type="match status" value="1"/>
</dbReference>
<organism evidence="1 2">
    <name type="scientific">Bionectria ochroleuca</name>
    <name type="common">Gliocladium roseum</name>
    <dbReference type="NCBI Taxonomy" id="29856"/>
    <lineage>
        <taxon>Eukaryota</taxon>
        <taxon>Fungi</taxon>
        <taxon>Dikarya</taxon>
        <taxon>Ascomycota</taxon>
        <taxon>Pezizomycotina</taxon>
        <taxon>Sordariomycetes</taxon>
        <taxon>Hypocreomycetidae</taxon>
        <taxon>Hypocreales</taxon>
        <taxon>Bionectriaceae</taxon>
        <taxon>Clonostachys</taxon>
    </lineage>
</organism>
<accession>A0A8H7NC43</accession>
<dbReference type="PANTHER" id="PTHR37540:SF5">
    <property type="entry name" value="TRANSCRIPTION FACTOR DOMAIN-CONTAINING PROTEIN"/>
    <property type="match status" value="1"/>
</dbReference>
<dbReference type="EMBL" id="JADCTT010000004">
    <property type="protein sequence ID" value="KAF9753082.1"/>
    <property type="molecule type" value="Genomic_DNA"/>
</dbReference>
<dbReference type="Proteomes" id="UP000616885">
    <property type="component" value="Unassembled WGS sequence"/>
</dbReference>
<dbReference type="AlphaFoldDB" id="A0A8H7NC43"/>
<protein>
    <recommendedName>
        <fullName evidence="3">Transcription factor domain-containing protein</fullName>
    </recommendedName>
</protein>
<reference evidence="1" key="1">
    <citation type="submission" date="2020-10" db="EMBL/GenBank/DDBJ databases">
        <title>High-Quality Genome Resource of Clonostachys rosea strain S41 by Oxford Nanopore Long-Read Sequencing.</title>
        <authorList>
            <person name="Wang H."/>
        </authorList>
    </citation>
    <scope>NUCLEOTIDE SEQUENCE</scope>
    <source>
        <strain evidence="1">S41</strain>
    </source>
</reference>
<gene>
    <name evidence="1" type="ORF">IM811_011840</name>
</gene>
<evidence type="ECO:0008006" key="3">
    <source>
        <dbReference type="Google" id="ProtNLM"/>
    </source>
</evidence>
<comment type="caution">
    <text evidence="1">The sequence shown here is derived from an EMBL/GenBank/DDBJ whole genome shotgun (WGS) entry which is preliminary data.</text>
</comment>
<sequence length="230" mass="26992">MWIKLSRLDFGFCLDARQHFETEPAFWDPLFDSKKPLPSENPIYGLIPELSGAKFVVDSRLDTVFRDLQYFSALLNTAVVRKQTISDKQFHEIVCSIQRRLMRLQDTLPDLLGECFRLGMLAFLATLFQVPRTPCSYPYLETRLKEAYQSIETTPDRRDLLLWLLMVGAMTVYKPEDPWLRDRWLSDVSPSTWPEVRGRLQDIVWINALHDRPGREVFNVLSMKKPDFFD</sequence>
<proteinExistence type="predicted"/>
<evidence type="ECO:0000313" key="2">
    <source>
        <dbReference type="Proteomes" id="UP000616885"/>
    </source>
</evidence>
<name>A0A8H7NC43_BIOOC</name>
<evidence type="ECO:0000313" key="1">
    <source>
        <dbReference type="EMBL" id="KAF9753082.1"/>
    </source>
</evidence>